<feature type="transmembrane region" description="Helical" evidence="1">
    <location>
        <begin position="151"/>
        <end position="179"/>
    </location>
</feature>
<accession>A0AAE3KSF2</accession>
<evidence type="ECO:0000313" key="4">
    <source>
        <dbReference type="Proteomes" id="UP001204144"/>
    </source>
</evidence>
<name>A0AAE3KSF2_9BACT</name>
<dbReference type="Proteomes" id="UP001204144">
    <property type="component" value="Unassembled WGS sequence"/>
</dbReference>
<feature type="transmembrane region" description="Helical" evidence="1">
    <location>
        <begin position="47"/>
        <end position="72"/>
    </location>
</feature>
<comment type="caution">
    <text evidence="3">The sequence shown here is derived from an EMBL/GenBank/DDBJ whole genome shotgun (WGS) entry which is preliminary data.</text>
</comment>
<feature type="transmembrane region" description="Helical" evidence="1">
    <location>
        <begin position="108"/>
        <end position="131"/>
    </location>
</feature>
<evidence type="ECO:0000259" key="2">
    <source>
        <dbReference type="Pfam" id="PF13548"/>
    </source>
</evidence>
<feature type="transmembrane region" description="Helical" evidence="1">
    <location>
        <begin position="78"/>
        <end position="96"/>
    </location>
</feature>
<organism evidence="3 4">
    <name type="scientific">Lacihabitans soyangensis</name>
    <dbReference type="NCBI Taxonomy" id="869394"/>
    <lineage>
        <taxon>Bacteria</taxon>
        <taxon>Pseudomonadati</taxon>
        <taxon>Bacteroidota</taxon>
        <taxon>Cytophagia</taxon>
        <taxon>Cytophagales</taxon>
        <taxon>Leadbetterellaceae</taxon>
        <taxon>Lacihabitans</taxon>
    </lineage>
</organism>
<evidence type="ECO:0000313" key="3">
    <source>
        <dbReference type="EMBL" id="MCP9763043.1"/>
    </source>
</evidence>
<feature type="transmembrane region" description="Helical" evidence="1">
    <location>
        <begin position="6"/>
        <end position="27"/>
    </location>
</feature>
<feature type="domain" description="DUF4126" evidence="2">
    <location>
        <begin position="11"/>
        <end position="179"/>
    </location>
</feature>
<keyword evidence="4" id="KW-1185">Reference proteome</keyword>
<dbReference type="AlphaFoldDB" id="A0AAE3KSF2"/>
<protein>
    <submittedName>
        <fullName evidence="3">DUF4126 domain-containing protein</fullName>
    </submittedName>
</protein>
<keyword evidence="1" id="KW-0472">Membrane</keyword>
<proteinExistence type="predicted"/>
<dbReference type="RefSeq" id="WP_255036830.1">
    <property type="nucleotide sequence ID" value="NZ_RJUF01000019.1"/>
</dbReference>
<reference evidence="3 4" key="1">
    <citation type="submission" date="2018-11" db="EMBL/GenBank/DDBJ databases">
        <title>Novel bacteria species description.</title>
        <authorList>
            <person name="Han J.-H."/>
        </authorList>
    </citation>
    <scope>NUCLEOTIDE SEQUENCE [LARGE SCALE GENOMIC DNA]</scope>
    <source>
        <strain evidence="3 4">KCTC23259</strain>
    </source>
</reference>
<sequence>MEEWITWIPGLMLGVALSAGSGFRVFIPLLVSNLAARFGLVSVSDDFGWMISNTATFVLIVASIVEIASYYIAFIDNLLDSIALPASVVAGTLLTTQFLKINDPTLQWGLGILAGGGVAGTIQAGTSLIRLGSTKFTGGIGNSFFSTFENILAVGISIVSIWIPLIMGVLAILLVFWMLKKLFSSKPKKPILQ</sequence>
<dbReference type="InterPro" id="IPR025196">
    <property type="entry name" value="DUF4126"/>
</dbReference>
<dbReference type="EMBL" id="RJUF01000019">
    <property type="protein sequence ID" value="MCP9763043.1"/>
    <property type="molecule type" value="Genomic_DNA"/>
</dbReference>
<keyword evidence="1" id="KW-1133">Transmembrane helix</keyword>
<gene>
    <name evidence="3" type="ORF">EGI31_08755</name>
</gene>
<evidence type="ECO:0000256" key="1">
    <source>
        <dbReference type="SAM" id="Phobius"/>
    </source>
</evidence>
<keyword evidence="1" id="KW-0812">Transmembrane</keyword>
<dbReference type="Pfam" id="PF13548">
    <property type="entry name" value="DUF4126"/>
    <property type="match status" value="1"/>
</dbReference>